<gene>
    <name evidence="3" type="ORF">HG542_16955</name>
</gene>
<evidence type="ECO:0000313" key="3">
    <source>
        <dbReference type="EMBL" id="NVK79344.1"/>
    </source>
</evidence>
<dbReference type="RefSeq" id="WP_171082263.1">
    <property type="nucleotide sequence ID" value="NZ_BNBU01000009.1"/>
</dbReference>
<feature type="signal peptide" evidence="2">
    <location>
        <begin position="1"/>
        <end position="27"/>
    </location>
</feature>
<accession>A0A7Y7B5Q1</accession>
<dbReference type="EMBL" id="JABBXF010000035">
    <property type="protein sequence ID" value="NVK79344.1"/>
    <property type="molecule type" value="Genomic_DNA"/>
</dbReference>
<name>A0A7Y7B5Q1_STRMO</name>
<feature type="region of interest" description="Disordered" evidence="1">
    <location>
        <begin position="21"/>
        <end position="44"/>
    </location>
</feature>
<feature type="chain" id="PRO_5030729983" description="Secreted protein" evidence="2">
    <location>
        <begin position="28"/>
        <end position="113"/>
    </location>
</feature>
<evidence type="ECO:0008006" key="5">
    <source>
        <dbReference type="Google" id="ProtNLM"/>
    </source>
</evidence>
<reference evidence="3 4" key="1">
    <citation type="submission" date="2020-04" db="EMBL/GenBank/DDBJ databases">
        <title>Draft Genome Sequence of Streptomyces morookaense DSM 40503, an 8-azaguanine-producing strain.</title>
        <authorList>
            <person name="Qi J."/>
            <person name="Gao J.-M."/>
        </authorList>
    </citation>
    <scope>NUCLEOTIDE SEQUENCE [LARGE SCALE GENOMIC DNA]</scope>
    <source>
        <strain evidence="3 4">DSM 40503</strain>
    </source>
</reference>
<keyword evidence="2" id="KW-0732">Signal</keyword>
<evidence type="ECO:0000256" key="2">
    <source>
        <dbReference type="SAM" id="SignalP"/>
    </source>
</evidence>
<comment type="caution">
    <text evidence="3">The sequence shown here is derived from an EMBL/GenBank/DDBJ whole genome shotgun (WGS) entry which is preliminary data.</text>
</comment>
<protein>
    <recommendedName>
        <fullName evidence="5">Secreted protein</fullName>
    </recommendedName>
</protein>
<sequence>MTTFRLLGVVAAALVVLAPPAPTPASAADTADCSTYRSSRTPSKLTLECGSPGPEFPYMKQEVERTTPFMTPALQKVHSCGEITQRQSFLYFEARDKCKAVAHYLAVHGDFRH</sequence>
<keyword evidence="4" id="KW-1185">Reference proteome</keyword>
<proteinExistence type="predicted"/>
<evidence type="ECO:0000256" key="1">
    <source>
        <dbReference type="SAM" id="MobiDB-lite"/>
    </source>
</evidence>
<feature type="compositionally biased region" description="Polar residues" evidence="1">
    <location>
        <begin position="32"/>
        <end position="44"/>
    </location>
</feature>
<organism evidence="3 4">
    <name type="scientific">Streptomyces morookaense</name>
    <name type="common">Streptoverticillium morookaense</name>
    <dbReference type="NCBI Taxonomy" id="1970"/>
    <lineage>
        <taxon>Bacteria</taxon>
        <taxon>Bacillati</taxon>
        <taxon>Actinomycetota</taxon>
        <taxon>Actinomycetes</taxon>
        <taxon>Kitasatosporales</taxon>
        <taxon>Streptomycetaceae</taxon>
        <taxon>Streptomyces</taxon>
    </lineage>
</organism>
<dbReference type="Proteomes" id="UP000587462">
    <property type="component" value="Unassembled WGS sequence"/>
</dbReference>
<dbReference type="AlphaFoldDB" id="A0A7Y7B5Q1"/>
<evidence type="ECO:0000313" key="4">
    <source>
        <dbReference type="Proteomes" id="UP000587462"/>
    </source>
</evidence>